<feature type="region of interest" description="Disordered" evidence="1">
    <location>
        <begin position="333"/>
        <end position="371"/>
    </location>
</feature>
<feature type="transmembrane region" description="Helical" evidence="2">
    <location>
        <begin position="112"/>
        <end position="136"/>
    </location>
</feature>
<dbReference type="Proteomes" id="UP001302676">
    <property type="component" value="Unassembled WGS sequence"/>
</dbReference>
<keyword evidence="4" id="KW-1185">Reference proteome</keyword>
<feature type="compositionally biased region" description="Gly residues" evidence="1">
    <location>
        <begin position="289"/>
        <end position="299"/>
    </location>
</feature>
<dbReference type="AlphaFoldDB" id="A0AAN6V1S4"/>
<feature type="transmembrane region" description="Helical" evidence="2">
    <location>
        <begin position="148"/>
        <end position="169"/>
    </location>
</feature>
<organism evidence="3 4">
    <name type="scientific">Dichotomopilus funicola</name>
    <dbReference type="NCBI Taxonomy" id="1934379"/>
    <lineage>
        <taxon>Eukaryota</taxon>
        <taxon>Fungi</taxon>
        <taxon>Dikarya</taxon>
        <taxon>Ascomycota</taxon>
        <taxon>Pezizomycotina</taxon>
        <taxon>Sordariomycetes</taxon>
        <taxon>Sordariomycetidae</taxon>
        <taxon>Sordariales</taxon>
        <taxon>Chaetomiaceae</taxon>
        <taxon>Dichotomopilus</taxon>
    </lineage>
</organism>
<dbReference type="RefSeq" id="XP_062636589.1">
    <property type="nucleotide sequence ID" value="XM_062777361.1"/>
</dbReference>
<evidence type="ECO:0000313" key="4">
    <source>
        <dbReference type="Proteomes" id="UP001302676"/>
    </source>
</evidence>
<evidence type="ECO:0000256" key="1">
    <source>
        <dbReference type="SAM" id="MobiDB-lite"/>
    </source>
</evidence>
<reference evidence="3" key="2">
    <citation type="submission" date="2023-05" db="EMBL/GenBank/DDBJ databases">
        <authorList>
            <consortium name="Lawrence Berkeley National Laboratory"/>
            <person name="Steindorff A."/>
            <person name="Hensen N."/>
            <person name="Bonometti L."/>
            <person name="Westerberg I."/>
            <person name="Brannstrom I.O."/>
            <person name="Guillou S."/>
            <person name="Cros-Aarteil S."/>
            <person name="Calhoun S."/>
            <person name="Haridas S."/>
            <person name="Kuo A."/>
            <person name="Mondo S."/>
            <person name="Pangilinan J."/>
            <person name="Riley R."/>
            <person name="Labutti K."/>
            <person name="Andreopoulos B."/>
            <person name="Lipzen A."/>
            <person name="Chen C."/>
            <person name="Yanf M."/>
            <person name="Daum C."/>
            <person name="Ng V."/>
            <person name="Clum A."/>
            <person name="Ohm R."/>
            <person name="Martin F."/>
            <person name="Silar P."/>
            <person name="Natvig D."/>
            <person name="Lalanne C."/>
            <person name="Gautier V."/>
            <person name="Ament-Velasquez S.L."/>
            <person name="Kruys A."/>
            <person name="Hutchinson M.I."/>
            <person name="Powell A.J."/>
            <person name="Barry K."/>
            <person name="Miller A.N."/>
            <person name="Grigoriev I.V."/>
            <person name="Debuchy R."/>
            <person name="Gladieux P."/>
            <person name="Thoren M.H."/>
            <person name="Johannesson H."/>
        </authorList>
    </citation>
    <scope>NUCLEOTIDE SEQUENCE</scope>
    <source>
        <strain evidence="3">CBS 141.50</strain>
    </source>
</reference>
<feature type="transmembrane region" description="Helical" evidence="2">
    <location>
        <begin position="76"/>
        <end position="100"/>
    </location>
</feature>
<proteinExistence type="predicted"/>
<protein>
    <submittedName>
        <fullName evidence="3">Uncharacterized protein</fullName>
    </submittedName>
</protein>
<keyword evidence="2" id="KW-0472">Membrane</keyword>
<accession>A0AAN6V1S4</accession>
<keyword evidence="2" id="KW-1133">Transmembrane helix</keyword>
<keyword evidence="2" id="KW-0812">Transmembrane</keyword>
<evidence type="ECO:0000256" key="2">
    <source>
        <dbReference type="SAM" id="Phobius"/>
    </source>
</evidence>
<reference evidence="3" key="1">
    <citation type="journal article" date="2023" name="Mol. Phylogenet. Evol.">
        <title>Genome-scale phylogeny and comparative genomics of the fungal order Sordariales.</title>
        <authorList>
            <person name="Hensen N."/>
            <person name="Bonometti L."/>
            <person name="Westerberg I."/>
            <person name="Brannstrom I.O."/>
            <person name="Guillou S."/>
            <person name="Cros-Aarteil S."/>
            <person name="Calhoun S."/>
            <person name="Haridas S."/>
            <person name="Kuo A."/>
            <person name="Mondo S."/>
            <person name="Pangilinan J."/>
            <person name="Riley R."/>
            <person name="LaButti K."/>
            <person name="Andreopoulos B."/>
            <person name="Lipzen A."/>
            <person name="Chen C."/>
            <person name="Yan M."/>
            <person name="Daum C."/>
            <person name="Ng V."/>
            <person name="Clum A."/>
            <person name="Steindorff A."/>
            <person name="Ohm R.A."/>
            <person name="Martin F."/>
            <person name="Silar P."/>
            <person name="Natvig D.O."/>
            <person name="Lalanne C."/>
            <person name="Gautier V."/>
            <person name="Ament-Velasquez S.L."/>
            <person name="Kruys A."/>
            <person name="Hutchinson M.I."/>
            <person name="Powell A.J."/>
            <person name="Barry K."/>
            <person name="Miller A.N."/>
            <person name="Grigoriev I.V."/>
            <person name="Debuchy R."/>
            <person name="Gladieux P."/>
            <person name="Hiltunen Thoren M."/>
            <person name="Johannesson H."/>
        </authorList>
    </citation>
    <scope>NUCLEOTIDE SEQUENCE</scope>
    <source>
        <strain evidence="3">CBS 141.50</strain>
    </source>
</reference>
<dbReference type="EMBL" id="MU853588">
    <property type="protein sequence ID" value="KAK4143218.1"/>
    <property type="molecule type" value="Genomic_DNA"/>
</dbReference>
<evidence type="ECO:0000313" key="3">
    <source>
        <dbReference type="EMBL" id="KAK4143218.1"/>
    </source>
</evidence>
<comment type="caution">
    <text evidence="3">The sequence shown here is derived from an EMBL/GenBank/DDBJ whole genome shotgun (WGS) entry which is preliminary data.</text>
</comment>
<feature type="transmembrane region" description="Helical" evidence="2">
    <location>
        <begin position="30"/>
        <end position="50"/>
    </location>
</feature>
<sequence length="371" mass="39441">MASGFNDIDPERCAHYARFASHLDRRSFDFIYWFLFGLVIFMLFLASWKYSGDLDKIQKLGLEPGSRAHQNKMKKCMLICSIYAVVSVVAVVMEVFALMALQFCDGEDLMPLYWSTWTMMQVGSVIAIMGIMLAMFNSLRGSKNPPWALALGTPVLVVAGIGHAVHGAVHRRVKHVRSMSRGRKGRGAFGSASSSNARLDVTTGQDLPMSRELTLRADESERDDPEIAAKFVGFTPDGAPILKFTDADAVNTSNFDPEHSVIVSRGDGHVVIAFKRPMASAFVQDGGAANGGSGNGSNGSNGDYFSRPRVRSSGTTMISPGKAAAAAAAAGTSAPATGAPGGTSGGLSRSPVVRIATPPPTAFGTEKEITL</sequence>
<feature type="compositionally biased region" description="Polar residues" evidence="1">
    <location>
        <begin position="191"/>
        <end position="203"/>
    </location>
</feature>
<name>A0AAN6V1S4_9PEZI</name>
<feature type="region of interest" description="Disordered" evidence="1">
    <location>
        <begin position="289"/>
        <end position="318"/>
    </location>
</feature>
<gene>
    <name evidence="3" type="ORF">C8A04DRAFT_12498</name>
</gene>
<feature type="region of interest" description="Disordered" evidence="1">
    <location>
        <begin position="181"/>
        <end position="203"/>
    </location>
</feature>
<dbReference type="GeneID" id="87813974"/>